<evidence type="ECO:0000259" key="4">
    <source>
        <dbReference type="PROSITE" id="PS51733"/>
    </source>
</evidence>
<keyword evidence="5" id="KW-0436">Ligase</keyword>
<proteinExistence type="predicted"/>
<evidence type="ECO:0000256" key="1">
    <source>
        <dbReference type="ARBA" id="ARBA00023267"/>
    </source>
</evidence>
<dbReference type="InterPro" id="IPR008988">
    <property type="entry name" value="Transcriptional_repressor_C"/>
</dbReference>
<dbReference type="Pfam" id="PF03099">
    <property type="entry name" value="BPL_LplA_LipB"/>
    <property type="match status" value="1"/>
</dbReference>
<reference evidence="5 6" key="1">
    <citation type="submission" date="2020-03" db="EMBL/GenBank/DDBJ databases">
        <title>Genomic Encyclopedia of Type Strains, Phase III (KMG-III): the genomes of soil and plant-associated and newly described type strains.</title>
        <authorList>
            <person name="Whitman W."/>
        </authorList>
    </citation>
    <scope>NUCLEOTIDE SEQUENCE [LARGE SCALE GENOMIC DNA]</scope>
    <source>
        <strain evidence="5 6">CECT 8804</strain>
    </source>
</reference>
<dbReference type="Gene3D" id="2.30.30.100">
    <property type="match status" value="1"/>
</dbReference>
<dbReference type="PANTHER" id="PTHR12835">
    <property type="entry name" value="BIOTIN PROTEIN LIGASE"/>
    <property type="match status" value="1"/>
</dbReference>
<comment type="caution">
    <text evidence="5">The sequence shown here is derived from an EMBL/GenBank/DDBJ whole genome shotgun (WGS) entry which is preliminary data.</text>
</comment>
<organism evidence="5 6">
    <name type="scientific">Sphingomonas vulcanisoli</name>
    <dbReference type="NCBI Taxonomy" id="1658060"/>
    <lineage>
        <taxon>Bacteria</taxon>
        <taxon>Pseudomonadati</taxon>
        <taxon>Pseudomonadota</taxon>
        <taxon>Alphaproteobacteria</taxon>
        <taxon>Sphingomonadales</taxon>
        <taxon>Sphingomonadaceae</taxon>
        <taxon>Sphingomonas</taxon>
    </lineage>
</organism>
<name>A0ABX0TNK5_9SPHN</name>
<dbReference type="GO" id="GO:0004077">
    <property type="term" value="F:biotin--[biotin carboxyl-carrier protein] ligase activity"/>
    <property type="evidence" value="ECO:0007669"/>
    <property type="project" value="UniProtKB-EC"/>
</dbReference>
<dbReference type="Proteomes" id="UP000727456">
    <property type="component" value="Unassembled WGS sequence"/>
</dbReference>
<dbReference type="EC" id="6.3.4.15" evidence="2"/>
<protein>
    <recommendedName>
        <fullName evidence="2">biotin--[biotin carboxyl-carrier protein] ligase</fullName>
        <ecNumber evidence="2">6.3.4.15</ecNumber>
    </recommendedName>
</protein>
<evidence type="ECO:0000313" key="6">
    <source>
        <dbReference type="Proteomes" id="UP000727456"/>
    </source>
</evidence>
<comment type="catalytic activity">
    <reaction evidence="3">
        <text>biotin + L-lysyl-[protein] + ATP = N(6)-biotinyl-L-lysyl-[protein] + AMP + diphosphate + H(+)</text>
        <dbReference type="Rhea" id="RHEA:11756"/>
        <dbReference type="Rhea" id="RHEA-COMP:9752"/>
        <dbReference type="Rhea" id="RHEA-COMP:10505"/>
        <dbReference type="ChEBI" id="CHEBI:15378"/>
        <dbReference type="ChEBI" id="CHEBI:29969"/>
        <dbReference type="ChEBI" id="CHEBI:30616"/>
        <dbReference type="ChEBI" id="CHEBI:33019"/>
        <dbReference type="ChEBI" id="CHEBI:57586"/>
        <dbReference type="ChEBI" id="CHEBI:83144"/>
        <dbReference type="ChEBI" id="CHEBI:456215"/>
        <dbReference type="EC" id="6.3.4.15"/>
    </reaction>
</comment>
<dbReference type="PROSITE" id="PS51733">
    <property type="entry name" value="BPL_LPL_CATALYTIC"/>
    <property type="match status" value="1"/>
</dbReference>
<gene>
    <name evidence="5" type="ORF">FHS31_000685</name>
</gene>
<dbReference type="InterPro" id="IPR045864">
    <property type="entry name" value="aa-tRNA-synth_II/BPL/LPL"/>
</dbReference>
<dbReference type="SUPFAM" id="SSF50037">
    <property type="entry name" value="C-terminal domain of transcriptional repressors"/>
    <property type="match status" value="1"/>
</dbReference>
<feature type="domain" description="BPL/LPL catalytic" evidence="4">
    <location>
        <begin position="1"/>
        <end position="99"/>
    </location>
</feature>
<dbReference type="InterPro" id="IPR003142">
    <property type="entry name" value="BPL_C"/>
</dbReference>
<accession>A0ABX0TNK5</accession>
<evidence type="ECO:0000256" key="2">
    <source>
        <dbReference type="ARBA" id="ARBA00024227"/>
    </source>
</evidence>
<sequence length="163" mass="16938">MVTAVALHETAAAWAGTEARRLSIKWPNDLLANGIKLAGVLLEREGDAVVIGLGVNLAEAPSLPDRATIALSALGAAPDPAAFLEDLTQSLARWIARWRGEGLAPIRAAWLAAAHPIGTALQAALGDEKIEGLFEGLDAEGALRLRRADGAIVTIHAGDVFLA</sequence>
<dbReference type="InterPro" id="IPR004143">
    <property type="entry name" value="BPL_LPL_catalytic"/>
</dbReference>
<dbReference type="Pfam" id="PF02237">
    <property type="entry name" value="BPL_C"/>
    <property type="match status" value="1"/>
</dbReference>
<dbReference type="EMBL" id="JAAOZC010000001">
    <property type="protein sequence ID" value="NIJ07103.1"/>
    <property type="molecule type" value="Genomic_DNA"/>
</dbReference>
<keyword evidence="1" id="KW-0092">Biotin</keyword>
<dbReference type="Gene3D" id="3.30.930.10">
    <property type="entry name" value="Bira Bifunctional Protein, Domain 2"/>
    <property type="match status" value="1"/>
</dbReference>
<evidence type="ECO:0000313" key="5">
    <source>
        <dbReference type="EMBL" id="NIJ07103.1"/>
    </source>
</evidence>
<dbReference type="SUPFAM" id="SSF55681">
    <property type="entry name" value="Class II aaRS and biotin synthetases"/>
    <property type="match status" value="1"/>
</dbReference>
<dbReference type="PANTHER" id="PTHR12835:SF5">
    <property type="entry name" value="BIOTIN--PROTEIN LIGASE"/>
    <property type="match status" value="1"/>
</dbReference>
<keyword evidence="6" id="KW-1185">Reference proteome</keyword>
<evidence type="ECO:0000256" key="3">
    <source>
        <dbReference type="ARBA" id="ARBA00047846"/>
    </source>
</evidence>